<keyword evidence="1" id="KW-0812">Transmembrane</keyword>
<name>K7T2L7_9GAMM</name>
<reference evidence="3" key="1">
    <citation type="submission" date="2012-07" db="EMBL/GenBank/DDBJ databases">
        <title>A Novel Human-Wound Derived Bacterium Provides Insights into the Evolutionary Origins of Mutualistic Insect-Bacterial Symbioses.</title>
        <authorList>
            <person name="Clayton A.L."/>
            <person name="Oakeson K.F."/>
            <person name="Gutin M."/>
            <person name="Pontes A."/>
            <person name="Dunn D.M."/>
            <person name="von Niederhausern A.C."/>
            <person name="Weiss R.B."/>
            <person name="Fisher M."/>
            <person name="Dale C."/>
        </authorList>
    </citation>
    <scope>NUCLEOTIDE SEQUENCE</scope>
    <source>
        <strain evidence="3">HS</strain>
    </source>
</reference>
<dbReference type="EMBL" id="CP006569">
    <property type="protein sequence ID" value="AHF76467.1"/>
    <property type="molecule type" value="Genomic_DNA"/>
</dbReference>
<dbReference type="KEGG" id="sod:Sant_1409"/>
<evidence type="ECO:0000313" key="4">
    <source>
        <dbReference type="EMBL" id="AHF76467.1"/>
    </source>
</evidence>
<dbReference type="SUPFAM" id="SSF48317">
    <property type="entry name" value="Acid phosphatase/Vanadium-dependent haloperoxidase"/>
    <property type="match status" value="1"/>
</dbReference>
<reference evidence="3" key="3">
    <citation type="journal article" date="2015" name="Int. J. Syst. Evol. Microbiol.">
        <title>Phenotypic characterization of Sodalis praecaptivus sp. nov., a close non-insect-associated member of the Sodalis-allied lineage of insect endosymbionts.</title>
        <authorList>
            <person name="Chari A."/>
            <person name="Oakeson K.F."/>
            <person name="Enomoto S."/>
            <person name="Jackson D.G."/>
            <person name="Fisher M.A."/>
            <person name="Dale C."/>
        </authorList>
    </citation>
    <scope>NUCLEOTIDE SEQUENCE</scope>
    <source>
        <strain evidence="3">HS</strain>
    </source>
</reference>
<keyword evidence="1" id="KW-0472">Membrane</keyword>
<dbReference type="InterPro" id="IPR000326">
    <property type="entry name" value="PAP2/HPO"/>
</dbReference>
<reference evidence="4 5" key="2">
    <citation type="journal article" date="2014" name="Genome Biol. Evol.">
        <title>Genome degeneration and adaptation in a nascent stage of symbiosis.</title>
        <authorList>
            <person name="Oakeson K.F."/>
            <person name="Gil R."/>
            <person name="Clayton A.L."/>
            <person name="Dunn D.M."/>
            <person name="von Niederhausern A.C."/>
            <person name="Hamil C."/>
            <person name="Aoyagi A."/>
            <person name="Duval B."/>
            <person name="Baca A."/>
            <person name="Silva F.J."/>
            <person name="Vallier A."/>
            <person name="Jackson D.G."/>
            <person name="Latorre A."/>
            <person name="Weiss R.B."/>
            <person name="Heddi A."/>
            <person name="Moya A."/>
            <person name="Dale C."/>
        </authorList>
    </citation>
    <scope>NUCLEOTIDE SEQUENCE [LARGE SCALE GENOMIC DNA]</scope>
    <source>
        <strain evidence="4 5">HS1</strain>
    </source>
</reference>
<dbReference type="InterPro" id="IPR036938">
    <property type="entry name" value="PAP2/HPO_sf"/>
</dbReference>
<accession>K7T2L7</accession>
<feature type="transmembrane region" description="Helical" evidence="1">
    <location>
        <begin position="92"/>
        <end position="111"/>
    </location>
</feature>
<dbReference type="Gene3D" id="1.20.144.10">
    <property type="entry name" value="Phosphatidic acid phosphatase type 2/haloperoxidase"/>
    <property type="match status" value="1"/>
</dbReference>
<dbReference type="EMBL" id="JX444569">
    <property type="protein sequence ID" value="AFW03702.1"/>
    <property type="molecule type" value="Genomic_DNA"/>
</dbReference>
<feature type="domain" description="Phosphatidic acid phosphatase type 2/haloperoxidase" evidence="2">
    <location>
        <begin position="90"/>
        <end position="211"/>
    </location>
</feature>
<dbReference type="HOGENOM" id="CLU_102925_0_0_6"/>
<organism evidence="3">
    <name type="scientific">Sodalis praecaptivus</name>
    <dbReference type="NCBI Taxonomy" id="1239307"/>
    <lineage>
        <taxon>Bacteria</taxon>
        <taxon>Pseudomonadati</taxon>
        <taxon>Pseudomonadota</taxon>
        <taxon>Gammaproteobacteria</taxon>
        <taxon>Enterobacterales</taxon>
        <taxon>Bruguierivoracaceae</taxon>
        <taxon>Sodalis</taxon>
    </lineage>
</organism>
<feature type="transmembrane region" description="Helical" evidence="1">
    <location>
        <begin position="199"/>
        <end position="221"/>
    </location>
</feature>
<feature type="transmembrane region" description="Helical" evidence="1">
    <location>
        <begin position="62"/>
        <end position="80"/>
    </location>
</feature>
<dbReference type="PATRIC" id="fig|1239307.3.peg.1521"/>
<sequence>MSRLPAMAMLSLLGVALFFSWFLPAHHGFWFALDSGIYHAVNHQAVRHPLFADLLAITNNRVFDLCSLLAMGIVYLRYYLRADAAGRRRMLAIGLAMIITALVLNQLGHLVPVTHVSPSRYFKATPGVVSIAELTQIPTKEYSSDSFPGDHGMLLMIFAAFMLHFFDRKGFLQGVLIVLLFSTPRILIGAHWFTDVAVGSLSIVLVGLGLWLPGGGCDALVKRLERYLPRAAKFNRRRQPHG</sequence>
<dbReference type="OrthoDB" id="8477781at2"/>
<dbReference type="SMART" id="SM00014">
    <property type="entry name" value="acidPPc"/>
    <property type="match status" value="1"/>
</dbReference>
<protein>
    <submittedName>
        <fullName evidence="3">Phosphoesterase PA-phosphatase related protein</fullName>
    </submittedName>
</protein>
<dbReference type="AlphaFoldDB" id="K7T2L7"/>
<keyword evidence="1" id="KW-1133">Transmembrane helix</keyword>
<feature type="transmembrane region" description="Helical" evidence="1">
    <location>
        <begin position="174"/>
        <end position="193"/>
    </location>
</feature>
<dbReference type="Proteomes" id="UP000019028">
    <property type="component" value="Chromosome"/>
</dbReference>
<evidence type="ECO:0000256" key="1">
    <source>
        <dbReference type="SAM" id="Phobius"/>
    </source>
</evidence>
<dbReference type="Pfam" id="PF01569">
    <property type="entry name" value="PAP2"/>
    <property type="match status" value="1"/>
</dbReference>
<dbReference type="RefSeq" id="WP_025421597.1">
    <property type="nucleotide sequence ID" value="NZ_CP006569.1"/>
</dbReference>
<gene>
    <name evidence="4" type="primary">lpxT</name>
    <name evidence="4" type="ORF">Sant_1409</name>
</gene>
<keyword evidence="5" id="KW-1185">Reference proteome</keyword>
<evidence type="ECO:0000313" key="3">
    <source>
        <dbReference type="EMBL" id="AFW03702.1"/>
    </source>
</evidence>
<proteinExistence type="predicted"/>
<evidence type="ECO:0000313" key="5">
    <source>
        <dbReference type="Proteomes" id="UP000019028"/>
    </source>
</evidence>
<evidence type="ECO:0000259" key="2">
    <source>
        <dbReference type="SMART" id="SM00014"/>
    </source>
</evidence>
<feature type="transmembrane region" description="Helical" evidence="1">
    <location>
        <begin position="151"/>
        <end position="167"/>
    </location>
</feature>